<proteinExistence type="predicted"/>
<gene>
    <name evidence="1" type="ORF">LCGC14_0679310</name>
</gene>
<organism evidence="1">
    <name type="scientific">marine sediment metagenome</name>
    <dbReference type="NCBI Taxonomy" id="412755"/>
    <lineage>
        <taxon>unclassified sequences</taxon>
        <taxon>metagenomes</taxon>
        <taxon>ecological metagenomes</taxon>
    </lineage>
</organism>
<protein>
    <submittedName>
        <fullName evidence="1">Uncharacterized protein</fullName>
    </submittedName>
</protein>
<dbReference type="EMBL" id="LAZR01001366">
    <property type="protein sequence ID" value="KKN45803.1"/>
    <property type="molecule type" value="Genomic_DNA"/>
</dbReference>
<sequence length="88" mass="10321">MADCFDKILKVSRDSDVGKYKVIIKLVKDLENGISDALRFRNCLLLLVNLCFKQEYCDYTDRIGRPSQELSEQEKVQMIELLRTEFNN</sequence>
<name>A0A0F9TWQ1_9ZZZZ</name>
<dbReference type="AlphaFoldDB" id="A0A0F9TWQ1"/>
<evidence type="ECO:0000313" key="1">
    <source>
        <dbReference type="EMBL" id="KKN45803.1"/>
    </source>
</evidence>
<comment type="caution">
    <text evidence="1">The sequence shown here is derived from an EMBL/GenBank/DDBJ whole genome shotgun (WGS) entry which is preliminary data.</text>
</comment>
<reference evidence="1" key="1">
    <citation type="journal article" date="2015" name="Nature">
        <title>Complex archaea that bridge the gap between prokaryotes and eukaryotes.</title>
        <authorList>
            <person name="Spang A."/>
            <person name="Saw J.H."/>
            <person name="Jorgensen S.L."/>
            <person name="Zaremba-Niedzwiedzka K."/>
            <person name="Martijn J."/>
            <person name="Lind A.E."/>
            <person name="van Eijk R."/>
            <person name="Schleper C."/>
            <person name="Guy L."/>
            <person name="Ettema T.J."/>
        </authorList>
    </citation>
    <scope>NUCLEOTIDE SEQUENCE</scope>
</reference>
<accession>A0A0F9TWQ1</accession>